<feature type="short sequence motif" description="TonB C-terminal box" evidence="15">
    <location>
        <begin position="671"/>
        <end position="688"/>
    </location>
</feature>
<dbReference type="SUPFAM" id="SSF56935">
    <property type="entry name" value="Porins"/>
    <property type="match status" value="1"/>
</dbReference>
<keyword evidence="4 14" id="KW-1134">Transmembrane beta strand</keyword>
<keyword evidence="3 14" id="KW-0813">Transport</keyword>
<keyword evidence="7" id="KW-0732">Signal</keyword>
<name>A0ABR7RSG3_9PROT</name>
<keyword evidence="9" id="KW-0406">Ion transport</keyword>
<dbReference type="InterPro" id="IPR037066">
    <property type="entry name" value="Plug_dom_sf"/>
</dbReference>
<dbReference type="PANTHER" id="PTHR32552">
    <property type="entry name" value="FERRICHROME IRON RECEPTOR-RELATED"/>
    <property type="match status" value="1"/>
</dbReference>
<protein>
    <submittedName>
        <fullName evidence="19">TonB-dependent receptor</fullName>
    </submittedName>
</protein>
<dbReference type="InterPro" id="IPR012910">
    <property type="entry name" value="Plug_dom"/>
</dbReference>
<keyword evidence="11 14" id="KW-0472">Membrane</keyword>
<dbReference type="CDD" id="cd01347">
    <property type="entry name" value="ligand_gated_channel"/>
    <property type="match status" value="1"/>
</dbReference>
<evidence type="ECO:0000256" key="4">
    <source>
        <dbReference type="ARBA" id="ARBA00022452"/>
    </source>
</evidence>
<keyword evidence="6 14" id="KW-0812">Transmembrane</keyword>
<evidence type="ECO:0000256" key="3">
    <source>
        <dbReference type="ARBA" id="ARBA00022448"/>
    </source>
</evidence>
<reference evidence="19 20" key="1">
    <citation type="journal article" date="2013" name="Int. J. Syst. Evol. Microbiol.">
        <title>Roseomonas aerophila sp. nov., isolated from air.</title>
        <authorList>
            <person name="Kim S.J."/>
            <person name="Weon H.Y."/>
            <person name="Ahn J.H."/>
            <person name="Hong S.B."/>
            <person name="Seok S.J."/>
            <person name="Whang K.S."/>
            <person name="Kwon S.W."/>
        </authorList>
    </citation>
    <scope>NUCLEOTIDE SEQUENCE [LARGE SCALE GENOMIC DNA]</scope>
    <source>
        <strain evidence="19 20">NBRC 108923</strain>
    </source>
</reference>
<evidence type="ECO:0000256" key="14">
    <source>
        <dbReference type="PROSITE-ProRule" id="PRU01360"/>
    </source>
</evidence>
<dbReference type="InterPro" id="IPR010105">
    <property type="entry name" value="TonB_sidphr_rcpt"/>
</dbReference>
<evidence type="ECO:0000256" key="13">
    <source>
        <dbReference type="ARBA" id="ARBA00023237"/>
    </source>
</evidence>
<feature type="domain" description="TonB-dependent receptor plug" evidence="18">
    <location>
        <begin position="47"/>
        <end position="147"/>
    </location>
</feature>
<feature type="domain" description="TonB-dependent receptor-like beta-barrel" evidence="17">
    <location>
        <begin position="260"/>
        <end position="657"/>
    </location>
</feature>
<dbReference type="InterPro" id="IPR039426">
    <property type="entry name" value="TonB-dep_rcpt-like"/>
</dbReference>
<keyword evidence="10 16" id="KW-0798">TonB box</keyword>
<evidence type="ECO:0000256" key="6">
    <source>
        <dbReference type="ARBA" id="ARBA00022692"/>
    </source>
</evidence>
<dbReference type="PROSITE" id="PS01156">
    <property type="entry name" value="TONB_DEPENDENT_REC_2"/>
    <property type="match status" value="1"/>
</dbReference>
<evidence type="ECO:0000256" key="1">
    <source>
        <dbReference type="ARBA" id="ARBA00004571"/>
    </source>
</evidence>
<keyword evidence="13 14" id="KW-0998">Cell outer membrane</keyword>
<evidence type="ECO:0000256" key="8">
    <source>
        <dbReference type="ARBA" id="ARBA00023004"/>
    </source>
</evidence>
<comment type="caution">
    <text evidence="19">The sequence shown here is derived from an EMBL/GenBank/DDBJ whole genome shotgun (WGS) entry which is preliminary data.</text>
</comment>
<dbReference type="EMBL" id="JACTVA010000042">
    <property type="protein sequence ID" value="MBC9208972.1"/>
    <property type="molecule type" value="Genomic_DNA"/>
</dbReference>
<organism evidence="19 20">
    <name type="scientific">Teichococcus aerophilus</name>
    <dbReference type="NCBI Taxonomy" id="1224513"/>
    <lineage>
        <taxon>Bacteria</taxon>
        <taxon>Pseudomonadati</taxon>
        <taxon>Pseudomonadota</taxon>
        <taxon>Alphaproteobacteria</taxon>
        <taxon>Acetobacterales</taxon>
        <taxon>Roseomonadaceae</taxon>
        <taxon>Roseomonas</taxon>
    </lineage>
</organism>
<dbReference type="Gene3D" id="2.40.170.20">
    <property type="entry name" value="TonB-dependent receptor, beta-barrel domain"/>
    <property type="match status" value="1"/>
</dbReference>
<evidence type="ECO:0000256" key="5">
    <source>
        <dbReference type="ARBA" id="ARBA00022496"/>
    </source>
</evidence>
<dbReference type="InterPro" id="IPR000531">
    <property type="entry name" value="Beta-barrel_TonB"/>
</dbReference>
<evidence type="ECO:0000259" key="18">
    <source>
        <dbReference type="Pfam" id="PF07715"/>
    </source>
</evidence>
<dbReference type="Pfam" id="PF07715">
    <property type="entry name" value="Plug"/>
    <property type="match status" value="1"/>
</dbReference>
<evidence type="ECO:0000313" key="20">
    <source>
        <dbReference type="Proteomes" id="UP000626026"/>
    </source>
</evidence>
<comment type="subcellular location">
    <subcellularLocation>
        <location evidence="1 14">Cell outer membrane</location>
        <topology evidence="1 14">Multi-pass membrane protein</topology>
    </subcellularLocation>
</comment>
<dbReference type="Pfam" id="PF00593">
    <property type="entry name" value="TonB_dep_Rec_b-barrel"/>
    <property type="match status" value="1"/>
</dbReference>
<dbReference type="PROSITE" id="PS52016">
    <property type="entry name" value="TONB_DEPENDENT_REC_3"/>
    <property type="match status" value="1"/>
</dbReference>
<gene>
    <name evidence="19" type="ORF">IBL26_19155</name>
</gene>
<evidence type="ECO:0000256" key="11">
    <source>
        <dbReference type="ARBA" id="ARBA00023136"/>
    </source>
</evidence>
<keyword evidence="12 19" id="KW-0675">Receptor</keyword>
<keyword evidence="5" id="KW-0410">Iron transport</keyword>
<evidence type="ECO:0000256" key="7">
    <source>
        <dbReference type="ARBA" id="ARBA00022729"/>
    </source>
</evidence>
<evidence type="ECO:0000256" key="12">
    <source>
        <dbReference type="ARBA" id="ARBA00023170"/>
    </source>
</evidence>
<keyword evidence="20" id="KW-1185">Reference proteome</keyword>
<evidence type="ECO:0000256" key="16">
    <source>
        <dbReference type="RuleBase" id="RU003357"/>
    </source>
</evidence>
<evidence type="ECO:0000259" key="17">
    <source>
        <dbReference type="Pfam" id="PF00593"/>
    </source>
</evidence>
<dbReference type="InterPro" id="IPR010917">
    <property type="entry name" value="TonB_rcpt_CS"/>
</dbReference>
<evidence type="ECO:0000313" key="19">
    <source>
        <dbReference type="EMBL" id="MBC9208972.1"/>
    </source>
</evidence>
<dbReference type="Gene3D" id="2.170.130.10">
    <property type="entry name" value="TonB-dependent receptor, plug domain"/>
    <property type="match status" value="1"/>
</dbReference>
<proteinExistence type="inferred from homology"/>
<evidence type="ECO:0000256" key="9">
    <source>
        <dbReference type="ARBA" id="ARBA00023065"/>
    </source>
</evidence>
<dbReference type="Proteomes" id="UP000626026">
    <property type="component" value="Unassembled WGS sequence"/>
</dbReference>
<evidence type="ECO:0000256" key="2">
    <source>
        <dbReference type="ARBA" id="ARBA00009810"/>
    </source>
</evidence>
<comment type="similarity">
    <text evidence="2 14 16">Belongs to the TonB-dependent receptor family.</text>
</comment>
<evidence type="ECO:0000256" key="15">
    <source>
        <dbReference type="PROSITE-ProRule" id="PRU10144"/>
    </source>
</evidence>
<dbReference type="NCBIfam" id="TIGR01783">
    <property type="entry name" value="TonB-siderophor"/>
    <property type="match status" value="1"/>
</dbReference>
<sequence length="688" mass="74596">MAANTAPVQLPEVNVQASALASGLLPPRAGGQVATGGGLGLLGNPDAMDTPFNTLNVTSQRIEDSQARTVQDALSFDPSIRGTGQQGGIFDAFYIRGFPIGEGNAGEIAFDGRYGIAPNYRVFSEYVERIEVLKGPGALLYGMAPNGAVGGVINIVPKRADEDLTRLTTDYSSDSQLGAHLDFARRYGENREFGLRFNGSYRDGDTAVDEQSRRAGVTALALDYQGERLRVWMDALWQRERFDAPSRPLLLAAGVPIPRAPGGQRNITQSWEWSRMEDTSGLLRAEYDLTDSITAFAAIGGSESEVDRLFGTPTITSFGGDTLHTPQHFRFEAHRYTYDAGLRARFETGPVRHTVSLQASRYHEALDRATVNGTPVASNIYTRVNRPAQDVAAPGRVPRVSETELTGLAIADTLSVLDDRVMLTLGLRNQQVETDNFNAANGQVSSRYDKSAVTPMVGLVVRPWQNVALYANYIQGLSRGDMAPATASNAGEVFAPYETEQYEIGVKLELGQLSTTVSAFQISKPSAELAGSRYVVSGEQRVRGLEWNVFGEITPGLRALGGATVMDPELTSSANRAVVGNRPVGVPTVQANAALEWDLPWVSGLTAGGALTYTGSQWLDTTNDRQFPAWTRADLNMRYRTEIAGRATTFRANVYNVADSKYWSSVSSYGTFSQGAPRTYLLSMTVDF</sequence>
<keyword evidence="8" id="KW-0408">Iron</keyword>
<accession>A0ABR7RSG3</accession>
<evidence type="ECO:0000256" key="10">
    <source>
        <dbReference type="ARBA" id="ARBA00023077"/>
    </source>
</evidence>
<dbReference type="InterPro" id="IPR036942">
    <property type="entry name" value="Beta-barrel_TonB_sf"/>
</dbReference>
<dbReference type="PANTHER" id="PTHR32552:SF82">
    <property type="entry name" value="FCUA PROTEIN"/>
    <property type="match status" value="1"/>
</dbReference>